<accession>A0A8H5LV25</accession>
<keyword evidence="5" id="KW-0539">Nucleus</keyword>
<dbReference type="EMBL" id="JAACJM010000010">
    <property type="protein sequence ID" value="KAF5370642.1"/>
    <property type="molecule type" value="Genomic_DNA"/>
</dbReference>
<protein>
    <recommendedName>
        <fullName evidence="7">Shelterin complex subunit TPP1/Est3 domain-containing protein</fullName>
    </recommendedName>
</protein>
<evidence type="ECO:0000256" key="3">
    <source>
        <dbReference type="ARBA" id="ARBA00022454"/>
    </source>
</evidence>
<dbReference type="GO" id="GO:0000781">
    <property type="term" value="C:chromosome, telomeric region"/>
    <property type="evidence" value="ECO:0007669"/>
    <property type="project" value="UniProtKB-SubCell"/>
</dbReference>
<evidence type="ECO:0000256" key="6">
    <source>
        <dbReference type="SAM" id="MobiDB-lite"/>
    </source>
</evidence>
<keyword evidence="3" id="KW-0158">Chromosome</keyword>
<feature type="compositionally biased region" description="Low complexity" evidence="6">
    <location>
        <begin position="521"/>
        <end position="539"/>
    </location>
</feature>
<feature type="compositionally biased region" description="Polar residues" evidence="6">
    <location>
        <begin position="503"/>
        <end position="520"/>
    </location>
</feature>
<evidence type="ECO:0000256" key="1">
    <source>
        <dbReference type="ARBA" id="ARBA00004123"/>
    </source>
</evidence>
<feature type="compositionally biased region" description="Polar residues" evidence="6">
    <location>
        <begin position="420"/>
        <end position="431"/>
    </location>
</feature>
<feature type="domain" description="Shelterin complex subunit TPP1/Est3" evidence="7">
    <location>
        <begin position="6"/>
        <end position="104"/>
    </location>
</feature>
<dbReference type="Pfam" id="PF10341">
    <property type="entry name" value="TPP1"/>
    <property type="match status" value="1"/>
</dbReference>
<evidence type="ECO:0000259" key="7">
    <source>
        <dbReference type="Pfam" id="PF10341"/>
    </source>
</evidence>
<gene>
    <name evidence="8" type="ORF">D9758_001856</name>
</gene>
<sequence>MSGCLSSWIQSYLLNVAETHGANLSSVPFSCKKKVQLIDFLTFGSTDLNKDDLLWGIVSDKNHHLPVRFSQEAVAEYRKLHKRRFTEVKTALITLSTFRVLFSRVPLLGGGVSRQSTLVFECTGFSLLGSIGEPRFSLSTEIENDPDLKEWIDGLRHGGGGGNILKERKRELTLKSNPETAQPQKQSSKTSAARVLQSKVSVPQIPDIITAGPSSRRRAAPSGSGLGKTDSFERERERQWIAVAGKSSWRPKRRKDIGELVEQLPEHGETDNDQLQPNLPRKRRKLSHPLLSSQPEAAPSPPHRSRSQSSSSDSVLVSNWSASERDELEWPPPVDVDCSVAEDEGHPSFSSPTPEQRRSTVPRAPSPSGSEAPKGTELSHRPVPSPSTGPSHPISSPLFSQLQQLPRTHQTITFDKPKPSDQSQGLDTTYCDSPPPPAQSTRAHPGPAQSDVELCSQAVNPSNTSIDKAMSPSPSRKARVTSAAQASMTRKVPPPQPLPMPGGNSQSPKILAPNSDTSGTQSQSQSQSQSHSQFHSQSQKPMFNFHSPISDSKPERVADSEPLGAASVIIIDINGTERLSLEKNQSRGQDNISVATSLDVHPGSVMRQPVVDPSVVDPEKVLSGSPTGDDDDEDDSLFGSNSPLPRHSPSPNTSATIEEVQHDPNAWSRPSFQRPKELDGGATNYTAPRGKGLTYPTTSSDSAGLTKRQSDDQRRENSEENTASGSDKCSRGHGTNSRISSNSCNEAALRKDLLPPPGRLGGFEVGLDDVQIDSEGLWMSWKRLAEIGLATRRGRFESFQQSGMR</sequence>
<organism evidence="8 9">
    <name type="scientific">Tetrapyrgos nigripes</name>
    <dbReference type="NCBI Taxonomy" id="182062"/>
    <lineage>
        <taxon>Eukaryota</taxon>
        <taxon>Fungi</taxon>
        <taxon>Dikarya</taxon>
        <taxon>Basidiomycota</taxon>
        <taxon>Agaricomycotina</taxon>
        <taxon>Agaricomycetes</taxon>
        <taxon>Agaricomycetidae</taxon>
        <taxon>Agaricales</taxon>
        <taxon>Marasmiineae</taxon>
        <taxon>Marasmiaceae</taxon>
        <taxon>Tetrapyrgos</taxon>
    </lineage>
</organism>
<keyword evidence="9" id="KW-1185">Reference proteome</keyword>
<feature type="compositionally biased region" description="Polar residues" evidence="6">
    <location>
        <begin position="720"/>
        <end position="743"/>
    </location>
</feature>
<reference evidence="8 9" key="1">
    <citation type="journal article" date="2020" name="ISME J.">
        <title>Uncovering the hidden diversity of litter-decomposition mechanisms in mushroom-forming fungi.</title>
        <authorList>
            <person name="Floudas D."/>
            <person name="Bentzer J."/>
            <person name="Ahren D."/>
            <person name="Johansson T."/>
            <person name="Persson P."/>
            <person name="Tunlid A."/>
        </authorList>
    </citation>
    <scope>NUCLEOTIDE SEQUENCE [LARGE SCALE GENOMIC DNA]</scope>
    <source>
        <strain evidence="8 9">CBS 291.85</strain>
    </source>
</reference>
<dbReference type="GO" id="GO:0005697">
    <property type="term" value="C:telomerase holoenzyme complex"/>
    <property type="evidence" value="ECO:0007669"/>
    <property type="project" value="InterPro"/>
</dbReference>
<feature type="region of interest" description="Disordered" evidence="6">
    <location>
        <begin position="175"/>
        <end position="234"/>
    </location>
</feature>
<feature type="region of interest" description="Disordered" evidence="6">
    <location>
        <begin position="581"/>
        <end position="743"/>
    </location>
</feature>
<feature type="compositionally biased region" description="Polar residues" evidence="6">
    <location>
        <begin position="175"/>
        <end position="191"/>
    </location>
</feature>
<comment type="caution">
    <text evidence="8">The sequence shown here is derived from an EMBL/GenBank/DDBJ whole genome shotgun (WGS) entry which is preliminary data.</text>
</comment>
<name>A0A8H5LV25_9AGAR</name>
<dbReference type="GO" id="GO:0007004">
    <property type="term" value="P:telomere maintenance via telomerase"/>
    <property type="evidence" value="ECO:0007669"/>
    <property type="project" value="InterPro"/>
</dbReference>
<evidence type="ECO:0000256" key="2">
    <source>
        <dbReference type="ARBA" id="ARBA00004574"/>
    </source>
</evidence>
<evidence type="ECO:0000256" key="5">
    <source>
        <dbReference type="ARBA" id="ARBA00023242"/>
    </source>
</evidence>
<dbReference type="Proteomes" id="UP000559256">
    <property type="component" value="Unassembled WGS sequence"/>
</dbReference>
<evidence type="ECO:0000256" key="4">
    <source>
        <dbReference type="ARBA" id="ARBA00022895"/>
    </source>
</evidence>
<feature type="region of interest" description="Disordered" evidence="6">
    <location>
        <begin position="262"/>
        <end position="560"/>
    </location>
</feature>
<dbReference type="GO" id="GO:0042162">
    <property type="term" value="F:telomeric DNA binding"/>
    <property type="evidence" value="ECO:0007669"/>
    <property type="project" value="InterPro"/>
</dbReference>
<feature type="compositionally biased region" description="Polar residues" evidence="6">
    <location>
        <begin position="386"/>
        <end position="413"/>
    </location>
</feature>
<comment type="subcellular location">
    <subcellularLocation>
        <location evidence="2">Chromosome</location>
        <location evidence="2">Telomere</location>
    </subcellularLocation>
    <subcellularLocation>
        <location evidence="1">Nucleus</location>
    </subcellularLocation>
</comment>
<feature type="compositionally biased region" description="Polar residues" evidence="6">
    <location>
        <begin position="457"/>
        <end position="466"/>
    </location>
</feature>
<feature type="compositionally biased region" description="Polar residues" evidence="6">
    <location>
        <begin position="586"/>
        <end position="596"/>
    </location>
</feature>
<feature type="compositionally biased region" description="Low complexity" evidence="6">
    <location>
        <begin position="307"/>
        <end position="322"/>
    </location>
</feature>
<dbReference type="InterPro" id="IPR019437">
    <property type="entry name" value="TPP1/Est3"/>
</dbReference>
<dbReference type="OrthoDB" id="3144405at2759"/>
<dbReference type="AlphaFoldDB" id="A0A8H5LV25"/>
<feature type="compositionally biased region" description="Basic and acidic residues" evidence="6">
    <location>
        <begin position="708"/>
        <end position="718"/>
    </location>
</feature>
<keyword evidence="4" id="KW-0779">Telomere</keyword>
<proteinExistence type="predicted"/>
<evidence type="ECO:0000313" key="8">
    <source>
        <dbReference type="EMBL" id="KAF5370642.1"/>
    </source>
</evidence>
<evidence type="ECO:0000313" key="9">
    <source>
        <dbReference type="Proteomes" id="UP000559256"/>
    </source>
</evidence>
<feature type="compositionally biased region" description="Polar residues" evidence="6">
    <location>
        <begin position="638"/>
        <end position="656"/>
    </location>
</feature>